<gene>
    <name evidence="1" type="ORF">PHYPA_030668</name>
</gene>
<keyword evidence="3" id="KW-1185">Reference proteome</keyword>
<accession>A0A2K1ID42</accession>
<protein>
    <submittedName>
        <fullName evidence="1 2">Uncharacterized protein</fullName>
    </submittedName>
</protein>
<dbReference type="EnsemblPlants" id="Pp3c26_14880V3.1">
    <property type="protein sequence ID" value="Pp3c26_14880V3.1"/>
    <property type="gene ID" value="Pp3c26_14880"/>
</dbReference>
<reference evidence="1 3" key="1">
    <citation type="journal article" date="2008" name="Science">
        <title>The Physcomitrella genome reveals evolutionary insights into the conquest of land by plants.</title>
        <authorList>
            <person name="Rensing S."/>
            <person name="Lang D."/>
            <person name="Zimmer A."/>
            <person name="Terry A."/>
            <person name="Salamov A."/>
            <person name="Shapiro H."/>
            <person name="Nishiyama T."/>
            <person name="Perroud P.-F."/>
            <person name="Lindquist E."/>
            <person name="Kamisugi Y."/>
            <person name="Tanahashi T."/>
            <person name="Sakakibara K."/>
            <person name="Fujita T."/>
            <person name="Oishi K."/>
            <person name="Shin-I T."/>
            <person name="Kuroki Y."/>
            <person name="Toyoda A."/>
            <person name="Suzuki Y."/>
            <person name="Hashimoto A."/>
            <person name="Yamaguchi K."/>
            <person name="Sugano A."/>
            <person name="Kohara Y."/>
            <person name="Fujiyama A."/>
            <person name="Anterola A."/>
            <person name="Aoki S."/>
            <person name="Ashton N."/>
            <person name="Barbazuk W.B."/>
            <person name="Barker E."/>
            <person name="Bennetzen J."/>
            <person name="Bezanilla M."/>
            <person name="Blankenship R."/>
            <person name="Cho S.H."/>
            <person name="Dutcher S."/>
            <person name="Estelle M."/>
            <person name="Fawcett J.A."/>
            <person name="Gundlach H."/>
            <person name="Hanada K."/>
            <person name="Heyl A."/>
            <person name="Hicks K.A."/>
            <person name="Hugh J."/>
            <person name="Lohr M."/>
            <person name="Mayer K."/>
            <person name="Melkozernov A."/>
            <person name="Murata T."/>
            <person name="Nelson D."/>
            <person name="Pils B."/>
            <person name="Prigge M."/>
            <person name="Reiss B."/>
            <person name="Renner T."/>
            <person name="Rombauts S."/>
            <person name="Rushton P."/>
            <person name="Sanderfoot A."/>
            <person name="Schween G."/>
            <person name="Shiu S.-H."/>
            <person name="Stueber K."/>
            <person name="Theodoulou F.L."/>
            <person name="Tu H."/>
            <person name="Van de Peer Y."/>
            <person name="Verrier P.J."/>
            <person name="Waters E."/>
            <person name="Wood A."/>
            <person name="Yang L."/>
            <person name="Cove D."/>
            <person name="Cuming A."/>
            <person name="Hasebe M."/>
            <person name="Lucas S."/>
            <person name="Mishler D.B."/>
            <person name="Reski R."/>
            <person name="Grigoriev I."/>
            <person name="Quatrano R.S."/>
            <person name="Boore J.L."/>
        </authorList>
    </citation>
    <scope>NUCLEOTIDE SEQUENCE [LARGE SCALE GENOMIC DNA]</scope>
    <source>
        <strain evidence="2 3">cv. Gransden 2004</strain>
    </source>
</reference>
<dbReference type="InParanoid" id="A0A2K1ID42"/>
<dbReference type="EMBL" id="ABEU02000026">
    <property type="protein sequence ID" value="PNR27187.1"/>
    <property type="molecule type" value="Genomic_DNA"/>
</dbReference>
<reference evidence="1 3" key="2">
    <citation type="journal article" date="2018" name="Plant J.">
        <title>The Physcomitrella patens chromosome-scale assembly reveals moss genome structure and evolution.</title>
        <authorList>
            <person name="Lang D."/>
            <person name="Ullrich K.K."/>
            <person name="Murat F."/>
            <person name="Fuchs J."/>
            <person name="Jenkins J."/>
            <person name="Haas F.B."/>
            <person name="Piednoel M."/>
            <person name="Gundlach H."/>
            <person name="Van Bel M."/>
            <person name="Meyberg R."/>
            <person name="Vives C."/>
            <person name="Morata J."/>
            <person name="Symeonidi A."/>
            <person name="Hiss M."/>
            <person name="Muchero W."/>
            <person name="Kamisugi Y."/>
            <person name="Saleh O."/>
            <person name="Blanc G."/>
            <person name="Decker E.L."/>
            <person name="van Gessel N."/>
            <person name="Grimwood J."/>
            <person name="Hayes R.D."/>
            <person name="Graham S.W."/>
            <person name="Gunter L.E."/>
            <person name="McDaniel S.F."/>
            <person name="Hoernstein S.N.W."/>
            <person name="Larsson A."/>
            <person name="Li F.W."/>
            <person name="Perroud P.F."/>
            <person name="Phillips J."/>
            <person name="Ranjan P."/>
            <person name="Rokshar D.S."/>
            <person name="Rothfels C.J."/>
            <person name="Schneider L."/>
            <person name="Shu S."/>
            <person name="Stevenson D.W."/>
            <person name="Thummler F."/>
            <person name="Tillich M."/>
            <person name="Villarreal Aguilar J.C."/>
            <person name="Widiez T."/>
            <person name="Wong G.K."/>
            <person name="Wymore A."/>
            <person name="Zhang Y."/>
            <person name="Zimmer A.D."/>
            <person name="Quatrano R.S."/>
            <person name="Mayer K.F.X."/>
            <person name="Goodstein D."/>
            <person name="Casacuberta J.M."/>
            <person name="Vandepoele K."/>
            <person name="Reski R."/>
            <person name="Cuming A.C."/>
            <person name="Tuskan G.A."/>
            <person name="Maumus F."/>
            <person name="Salse J."/>
            <person name="Schmutz J."/>
            <person name="Rensing S.A."/>
        </authorList>
    </citation>
    <scope>NUCLEOTIDE SEQUENCE [LARGE SCALE GENOMIC DNA]</scope>
    <source>
        <strain evidence="2 3">cv. Gransden 2004</strain>
    </source>
</reference>
<dbReference type="AlphaFoldDB" id="A0A2K1ID42"/>
<reference evidence="2" key="3">
    <citation type="submission" date="2020-12" db="UniProtKB">
        <authorList>
            <consortium name="EnsemblPlants"/>
        </authorList>
    </citation>
    <scope>IDENTIFICATION</scope>
</reference>
<dbReference type="Gramene" id="Pp3c26_14880V3.1">
    <property type="protein sequence ID" value="Pp3c26_14880V3.1"/>
    <property type="gene ID" value="Pp3c26_14880"/>
</dbReference>
<organism evidence="1">
    <name type="scientific">Physcomitrium patens</name>
    <name type="common">Spreading-leaved earth moss</name>
    <name type="synonym">Physcomitrella patens</name>
    <dbReference type="NCBI Taxonomy" id="3218"/>
    <lineage>
        <taxon>Eukaryota</taxon>
        <taxon>Viridiplantae</taxon>
        <taxon>Streptophyta</taxon>
        <taxon>Embryophyta</taxon>
        <taxon>Bryophyta</taxon>
        <taxon>Bryophytina</taxon>
        <taxon>Bryopsida</taxon>
        <taxon>Funariidae</taxon>
        <taxon>Funariales</taxon>
        <taxon>Funariaceae</taxon>
        <taxon>Physcomitrium</taxon>
    </lineage>
</organism>
<evidence type="ECO:0000313" key="1">
    <source>
        <dbReference type="EMBL" id="PNR27187.1"/>
    </source>
</evidence>
<proteinExistence type="predicted"/>
<evidence type="ECO:0000313" key="2">
    <source>
        <dbReference type="EnsemblPlants" id="Pp3c26_14880V3.1"/>
    </source>
</evidence>
<evidence type="ECO:0000313" key="3">
    <source>
        <dbReference type="Proteomes" id="UP000006727"/>
    </source>
</evidence>
<sequence length="72" mass="8295">MNTLFHDGYLIKIVVCTETSPKPFLQPLGYQRSWLYPSDPPALLHTVTYAAAHKRDPWKIEDVCLHTFDCTC</sequence>
<name>A0A2K1ID42_PHYPA</name>
<dbReference type="Proteomes" id="UP000006727">
    <property type="component" value="Chromosome 26"/>
</dbReference>